<organism evidence="4 5">
    <name type="scientific">Zasmidium cellare</name>
    <name type="common">Wine cellar mold</name>
    <name type="synonym">Racodium cellare</name>
    <dbReference type="NCBI Taxonomy" id="395010"/>
    <lineage>
        <taxon>Eukaryota</taxon>
        <taxon>Fungi</taxon>
        <taxon>Dikarya</taxon>
        <taxon>Ascomycota</taxon>
        <taxon>Pezizomycotina</taxon>
        <taxon>Dothideomycetes</taxon>
        <taxon>Dothideomycetidae</taxon>
        <taxon>Mycosphaerellales</taxon>
        <taxon>Mycosphaerellaceae</taxon>
        <taxon>Zasmidium</taxon>
    </lineage>
</organism>
<comment type="caution">
    <text evidence="4">The sequence shown here is derived from an EMBL/GenBank/DDBJ whole genome shotgun (WGS) entry which is preliminary data.</text>
</comment>
<proteinExistence type="predicted"/>
<feature type="region of interest" description="Disordered" evidence="1">
    <location>
        <begin position="32"/>
        <end position="54"/>
    </location>
</feature>
<name>A0ABR0EVZ3_ZASCE</name>
<feature type="compositionally biased region" description="Basic and acidic residues" evidence="1">
    <location>
        <begin position="32"/>
        <end position="41"/>
    </location>
</feature>
<feature type="domain" description="SMODS and SLOG-associating 2TM effector" evidence="3">
    <location>
        <begin position="182"/>
        <end position="297"/>
    </location>
</feature>
<feature type="transmembrane region" description="Helical" evidence="2">
    <location>
        <begin position="198"/>
        <end position="220"/>
    </location>
</feature>
<dbReference type="EMBL" id="JAXOVC010000002">
    <property type="protein sequence ID" value="KAK4505266.1"/>
    <property type="molecule type" value="Genomic_DNA"/>
</dbReference>
<feature type="compositionally biased region" description="Low complexity" evidence="1">
    <location>
        <begin position="76"/>
        <end position="100"/>
    </location>
</feature>
<gene>
    <name evidence="4" type="ORF">PRZ48_003229</name>
</gene>
<dbReference type="PANTHER" id="PTHR38793:SF3">
    <property type="entry name" value="SMODS AND SLOG-ASSOCIATING 2TM EFFECTOR DOMAIN-CONTAINING PROTEIN"/>
    <property type="match status" value="1"/>
</dbReference>
<dbReference type="PANTHER" id="PTHR38793">
    <property type="entry name" value="SLATT_FUNGAL DOMAIN-CONTAINING PROTEIN-RELATED"/>
    <property type="match status" value="1"/>
</dbReference>
<evidence type="ECO:0000313" key="5">
    <source>
        <dbReference type="Proteomes" id="UP001305779"/>
    </source>
</evidence>
<keyword evidence="5" id="KW-1185">Reference proteome</keyword>
<keyword evidence="2" id="KW-1133">Transmembrane helix</keyword>
<feature type="transmembrane region" description="Helical" evidence="2">
    <location>
        <begin position="226"/>
        <end position="245"/>
    </location>
</feature>
<feature type="compositionally biased region" description="Polar residues" evidence="1">
    <location>
        <begin position="45"/>
        <end position="54"/>
    </location>
</feature>
<keyword evidence="2" id="KW-0812">Transmembrane</keyword>
<dbReference type="Pfam" id="PF18142">
    <property type="entry name" value="SLATT_fungal"/>
    <property type="match status" value="1"/>
</dbReference>
<protein>
    <recommendedName>
        <fullName evidence="3">SMODS and SLOG-associating 2TM effector domain-containing protein</fullName>
    </recommendedName>
</protein>
<evidence type="ECO:0000256" key="2">
    <source>
        <dbReference type="SAM" id="Phobius"/>
    </source>
</evidence>
<reference evidence="4 5" key="1">
    <citation type="journal article" date="2023" name="G3 (Bethesda)">
        <title>A chromosome-level genome assembly of Zasmidium syzygii isolated from banana leaves.</title>
        <authorList>
            <person name="van Westerhoven A.C."/>
            <person name="Mehrabi R."/>
            <person name="Talebi R."/>
            <person name="Steentjes M.B.F."/>
            <person name="Corcolon B."/>
            <person name="Chong P.A."/>
            <person name="Kema G.H.J."/>
            <person name="Seidl M.F."/>
        </authorList>
    </citation>
    <scope>NUCLEOTIDE SEQUENCE [LARGE SCALE GENOMIC DNA]</scope>
    <source>
        <strain evidence="4 5">P124</strain>
    </source>
</reference>
<accession>A0ABR0EVZ3</accession>
<evidence type="ECO:0000259" key="3">
    <source>
        <dbReference type="Pfam" id="PF18142"/>
    </source>
</evidence>
<feature type="region of interest" description="Disordered" evidence="1">
    <location>
        <begin position="72"/>
        <end position="122"/>
    </location>
</feature>
<evidence type="ECO:0000313" key="4">
    <source>
        <dbReference type="EMBL" id="KAK4505266.1"/>
    </source>
</evidence>
<dbReference type="InterPro" id="IPR041622">
    <property type="entry name" value="SLATT_fungi"/>
</dbReference>
<sequence>MHELPKDLSNSLRSWRGSIYGNQSIRHVASDLEKGPDDYGEKAGQTLSPQQSSLILHPSASFRSLKQNQRYEQLPQDHPSQADSPQQQQQHGTGQQQSGQPRSSAMAKRQATLPPQTPASQKVSIFHHAPKIMDPDPAADRLDDNMTPLTKPHFYELIGMAPPTNGQMPKKLATKNGLYETVLKHHIYVQTKYRVFDIATYVLMGVQLLLSAIFIILGSIRSNYHIAIAVLGAVSTVIAGALALMKGQGLPNRLRQIRDDLQNVLFEAEELYWDVAADRPVLFKDIKKVREDYLRVLMAARKNHPDNWTGAANEIAQGVSASTKGKGHAPAK</sequence>
<evidence type="ECO:0000256" key="1">
    <source>
        <dbReference type="SAM" id="MobiDB-lite"/>
    </source>
</evidence>
<dbReference type="Proteomes" id="UP001305779">
    <property type="component" value="Unassembled WGS sequence"/>
</dbReference>
<dbReference type="NCBIfam" id="NF033635">
    <property type="entry name" value="SLATT_fungal"/>
    <property type="match status" value="1"/>
</dbReference>
<keyword evidence="2" id="KW-0472">Membrane</keyword>